<name>A0AB34K396_PRYPA</name>
<dbReference type="GO" id="GO:0006086">
    <property type="term" value="P:pyruvate decarboxylation to acetyl-CoA"/>
    <property type="evidence" value="ECO:0007669"/>
    <property type="project" value="TreeGrafter"/>
</dbReference>
<dbReference type="Proteomes" id="UP001515480">
    <property type="component" value="Unassembled WGS sequence"/>
</dbReference>
<evidence type="ECO:0000313" key="7">
    <source>
        <dbReference type="EMBL" id="KAL1528514.1"/>
    </source>
</evidence>
<feature type="domain" description="Peripheral subunit-binding (PSBD)" evidence="6">
    <location>
        <begin position="21"/>
        <end position="58"/>
    </location>
</feature>
<dbReference type="Pfam" id="PF00676">
    <property type="entry name" value="E1_dh"/>
    <property type="match status" value="1"/>
</dbReference>
<sequence>MHRLAAPRRLAQARSLSTAVKASPTVQKLIRQHGIDPSRIDATGPKGTVSQMDVRKAIAAAAEMDAADSSPVSIEIPAATTYLLPVDAVPLVAETSKKELLGYYKTMYTMRRMEIEADKLYTQKMIKGFCHLYDGQEAVGMGIEAAATYRDSVVTSYRDHTWQYTRGDTIKNVFGELMGKYCGSAKGKGGSMHMYAARNNFYGGNGIVGAQTSIGAGLAFSHKYRSDGGVAFALYGDGAANQGQLFEAMNIASLQKLPCIFVCENNKYGMGTSTDRGSYDTKYYARGHYIPGIQVDGMNVLAVREAVKVAMAYARQQGPIVMEMDTYRYHGHSMSDPGVTYRTRDEVSGVRKARDPVALVKKWLLDMELAAPDEIKESSTPCFSIGAIEQAQKLEVEQAVKAAVAAAPPPASELTRDVYSGAYGPPRLCNL</sequence>
<evidence type="ECO:0000259" key="6">
    <source>
        <dbReference type="PROSITE" id="PS51826"/>
    </source>
</evidence>
<dbReference type="FunFam" id="3.40.50.970:FF:000013">
    <property type="entry name" value="Pyruvate dehydrogenase E1 component subunit alpha"/>
    <property type="match status" value="1"/>
</dbReference>
<dbReference type="PANTHER" id="PTHR11516">
    <property type="entry name" value="PYRUVATE DEHYDROGENASE E1 COMPONENT, ALPHA SUBUNIT BACTERIAL AND ORGANELLAR"/>
    <property type="match status" value="1"/>
</dbReference>
<comment type="similarity">
    <text evidence="2">Belongs to the 2-oxoacid dehydrogenase family.</text>
</comment>
<dbReference type="SUPFAM" id="SSF52518">
    <property type="entry name" value="Thiamin diphosphate-binding fold (THDP-binding)"/>
    <property type="match status" value="1"/>
</dbReference>
<evidence type="ECO:0000313" key="8">
    <source>
        <dbReference type="EMBL" id="KAL1528517.1"/>
    </source>
</evidence>
<dbReference type="InterPro" id="IPR001017">
    <property type="entry name" value="DH_E1"/>
</dbReference>
<dbReference type="EC" id="1.2.4.1" evidence="3"/>
<dbReference type="SUPFAM" id="SSF47005">
    <property type="entry name" value="Peripheral subunit-binding domain of 2-oxo acid dehydrogenase complex"/>
    <property type="match status" value="1"/>
</dbReference>
<organism evidence="7 9">
    <name type="scientific">Prymnesium parvum</name>
    <name type="common">Toxic golden alga</name>
    <dbReference type="NCBI Taxonomy" id="97485"/>
    <lineage>
        <taxon>Eukaryota</taxon>
        <taxon>Haptista</taxon>
        <taxon>Haptophyta</taxon>
        <taxon>Prymnesiophyceae</taxon>
        <taxon>Prymnesiales</taxon>
        <taxon>Prymnesiaceae</taxon>
        <taxon>Prymnesium</taxon>
    </lineage>
</organism>
<dbReference type="PROSITE" id="PS51826">
    <property type="entry name" value="PSBD"/>
    <property type="match status" value="1"/>
</dbReference>
<gene>
    <name evidence="7" type="ORF">AB1Y20_009857</name>
    <name evidence="8" type="ORF">AB1Y20_009860</name>
</gene>
<keyword evidence="4" id="KW-0560">Oxidoreductase</keyword>
<dbReference type="InterPro" id="IPR036625">
    <property type="entry name" value="E3-bd_dom_sf"/>
</dbReference>
<evidence type="ECO:0000313" key="9">
    <source>
        <dbReference type="Proteomes" id="UP001515480"/>
    </source>
</evidence>
<dbReference type="Gene3D" id="4.10.320.10">
    <property type="entry name" value="E3-binding domain"/>
    <property type="match status" value="1"/>
</dbReference>
<dbReference type="AlphaFoldDB" id="A0AB34K396"/>
<dbReference type="CDD" id="cd02000">
    <property type="entry name" value="TPP_E1_PDC_ADC_BCADC"/>
    <property type="match status" value="1"/>
</dbReference>
<dbReference type="GO" id="GO:0004739">
    <property type="term" value="F:pyruvate dehydrogenase (acetyl-transferring) activity"/>
    <property type="evidence" value="ECO:0007669"/>
    <property type="project" value="UniProtKB-EC"/>
</dbReference>
<evidence type="ECO:0000256" key="5">
    <source>
        <dbReference type="ARBA" id="ARBA00023052"/>
    </source>
</evidence>
<keyword evidence="9" id="KW-1185">Reference proteome</keyword>
<dbReference type="PANTHER" id="PTHR11516:SF60">
    <property type="entry name" value="PYRUVATE DEHYDROGENASE E1 COMPONENT SUBUNIT ALPHA"/>
    <property type="match status" value="1"/>
</dbReference>
<evidence type="ECO:0000256" key="1">
    <source>
        <dbReference type="ARBA" id="ARBA00001964"/>
    </source>
</evidence>
<evidence type="ECO:0000256" key="3">
    <source>
        <dbReference type="ARBA" id="ARBA00012281"/>
    </source>
</evidence>
<evidence type="ECO:0000256" key="2">
    <source>
        <dbReference type="ARBA" id="ARBA00007317"/>
    </source>
</evidence>
<keyword evidence="5" id="KW-0786">Thiamine pyrophosphate</keyword>
<dbReference type="EMBL" id="JBGBPQ010000002">
    <property type="protein sequence ID" value="KAL1528514.1"/>
    <property type="molecule type" value="Genomic_DNA"/>
</dbReference>
<reference evidence="7 9" key="1">
    <citation type="journal article" date="2024" name="Science">
        <title>Giant polyketide synthase enzymes in the biosynthesis of giant marine polyether toxins.</title>
        <authorList>
            <person name="Fallon T.R."/>
            <person name="Shende V.V."/>
            <person name="Wierzbicki I.H."/>
            <person name="Pendleton A.L."/>
            <person name="Watervoot N.F."/>
            <person name="Auber R.P."/>
            <person name="Gonzalez D.J."/>
            <person name="Wisecaver J.H."/>
            <person name="Moore B.S."/>
        </authorList>
    </citation>
    <scope>NUCLEOTIDE SEQUENCE [LARGE SCALE GENOMIC DNA]</scope>
    <source>
        <strain evidence="7 9">12B1</strain>
    </source>
</reference>
<accession>A0AB34K396</accession>
<dbReference type="EMBL" id="JBGBPQ010000002">
    <property type="protein sequence ID" value="KAL1528517.1"/>
    <property type="molecule type" value="Genomic_DNA"/>
</dbReference>
<evidence type="ECO:0000256" key="4">
    <source>
        <dbReference type="ARBA" id="ARBA00023002"/>
    </source>
</evidence>
<dbReference type="InterPro" id="IPR050642">
    <property type="entry name" value="PDH_E1_Alpha_Subunit"/>
</dbReference>
<proteinExistence type="inferred from homology"/>
<dbReference type="Gene3D" id="3.40.50.970">
    <property type="match status" value="1"/>
</dbReference>
<dbReference type="InterPro" id="IPR029061">
    <property type="entry name" value="THDP-binding"/>
</dbReference>
<dbReference type="GO" id="GO:0016746">
    <property type="term" value="F:acyltransferase activity"/>
    <property type="evidence" value="ECO:0007669"/>
    <property type="project" value="InterPro"/>
</dbReference>
<comment type="caution">
    <text evidence="7">The sequence shown here is derived from an EMBL/GenBank/DDBJ whole genome shotgun (WGS) entry which is preliminary data.</text>
</comment>
<protein>
    <recommendedName>
        <fullName evidence="3">pyruvate dehydrogenase (acetyl-transferring)</fullName>
        <ecNumber evidence="3">1.2.4.1</ecNumber>
    </recommendedName>
</protein>
<comment type="cofactor">
    <cofactor evidence="1">
        <name>thiamine diphosphate</name>
        <dbReference type="ChEBI" id="CHEBI:58937"/>
    </cofactor>
</comment>
<dbReference type="Pfam" id="PF02817">
    <property type="entry name" value="E3_binding"/>
    <property type="match status" value="1"/>
</dbReference>
<dbReference type="InterPro" id="IPR004167">
    <property type="entry name" value="PSBD"/>
</dbReference>